<feature type="transmembrane region" description="Helical" evidence="6">
    <location>
        <begin position="212"/>
        <end position="231"/>
    </location>
</feature>
<evidence type="ECO:0000256" key="6">
    <source>
        <dbReference type="SAM" id="Phobius"/>
    </source>
</evidence>
<dbReference type="EMBL" id="MGEQ01000002">
    <property type="protein sequence ID" value="OGL87982.1"/>
    <property type="molecule type" value="Genomic_DNA"/>
</dbReference>
<evidence type="ECO:0000256" key="4">
    <source>
        <dbReference type="ARBA" id="ARBA00022989"/>
    </source>
</evidence>
<feature type="transmembrane region" description="Helical" evidence="6">
    <location>
        <begin position="251"/>
        <end position="270"/>
    </location>
</feature>
<feature type="transmembrane region" description="Helical" evidence="6">
    <location>
        <begin position="360"/>
        <end position="376"/>
    </location>
</feature>
<feature type="transmembrane region" description="Helical" evidence="6">
    <location>
        <begin position="442"/>
        <end position="460"/>
    </location>
</feature>
<sequence>MSQNLAKNTAFMTMASVGQKLVAFVYFLFLARVMMPEKTGIFFLATSIITMFSVFTDLGLTSIAIREISKCPEVREHVVRRAIALKLILTFLTVVVVFFATPFFQYSSEITYLILLTSIVMIADSLALLCYGILRASQNLRYEALGMFVSQLITVLVGGISLIIQPDVRFLILALIFGSVSTLVISAWQVVSLYGWRLLLPSWDKEAQWSMIKIMIPFALAGIFTKIYSTLDVVLISKLMSTTAVGIYSVAYKFTYAFQFLPLAFAAALYPSLSSTIEHNKQATAQTFSRAVWYILLMATPIVFGVWLLAPEMIQLTGDGYTESAVVLRSLIFVLFPSFLEIPFGAILNASDRQSSRMKIMGVAMVVNVFLDLLLIPPFGLLGVVIGSLISYFLMIILEYIVVSKFLPHVFDRPFFLRSSGTLASGLVMLTSGLIMKIWFHWLLVIPCAALVYITVLLLTRSVTKQDVSLIRSLFKKSAPLV</sequence>
<evidence type="ECO:0000256" key="3">
    <source>
        <dbReference type="ARBA" id="ARBA00022692"/>
    </source>
</evidence>
<proteinExistence type="predicted"/>
<evidence type="ECO:0000256" key="2">
    <source>
        <dbReference type="ARBA" id="ARBA00022475"/>
    </source>
</evidence>
<reference evidence="7 8" key="1">
    <citation type="journal article" date="2016" name="Nat. Commun.">
        <title>Thousands of microbial genomes shed light on interconnected biogeochemical processes in an aquifer system.</title>
        <authorList>
            <person name="Anantharaman K."/>
            <person name="Brown C.T."/>
            <person name="Hug L.A."/>
            <person name="Sharon I."/>
            <person name="Castelle C.J."/>
            <person name="Probst A.J."/>
            <person name="Thomas B.C."/>
            <person name="Singh A."/>
            <person name="Wilkins M.J."/>
            <person name="Karaoz U."/>
            <person name="Brodie E.L."/>
            <person name="Williams K.H."/>
            <person name="Hubbard S.S."/>
            <person name="Banfield J.F."/>
        </authorList>
    </citation>
    <scope>NUCLEOTIDE SEQUENCE [LARGE SCALE GENOMIC DNA]</scope>
</reference>
<dbReference type="PANTHER" id="PTHR30250:SF11">
    <property type="entry name" value="O-ANTIGEN TRANSPORTER-RELATED"/>
    <property type="match status" value="1"/>
</dbReference>
<keyword evidence="2" id="KW-1003">Cell membrane</keyword>
<keyword evidence="3 6" id="KW-0812">Transmembrane</keyword>
<keyword evidence="4 6" id="KW-1133">Transmembrane helix</keyword>
<feature type="transmembrane region" description="Helical" evidence="6">
    <location>
        <begin position="382"/>
        <end position="403"/>
    </location>
</feature>
<dbReference type="PANTHER" id="PTHR30250">
    <property type="entry name" value="PST FAMILY PREDICTED COLANIC ACID TRANSPORTER"/>
    <property type="match status" value="1"/>
</dbReference>
<name>A0A1F7VBQ6_9BACT</name>
<feature type="transmembrane region" description="Helical" evidence="6">
    <location>
        <begin position="12"/>
        <end position="35"/>
    </location>
</feature>
<organism evidence="7 8">
    <name type="scientific">Candidatus Uhrbacteria bacterium RIFCSPLOWO2_02_FULL_48_18</name>
    <dbReference type="NCBI Taxonomy" id="1802408"/>
    <lineage>
        <taxon>Bacteria</taxon>
        <taxon>Candidatus Uhriibacteriota</taxon>
    </lineage>
</organism>
<protein>
    <submittedName>
        <fullName evidence="7">Uncharacterized protein</fullName>
    </submittedName>
</protein>
<dbReference type="InterPro" id="IPR002797">
    <property type="entry name" value="Polysacc_synth"/>
</dbReference>
<evidence type="ECO:0000256" key="5">
    <source>
        <dbReference type="ARBA" id="ARBA00023136"/>
    </source>
</evidence>
<feature type="transmembrane region" description="Helical" evidence="6">
    <location>
        <begin position="145"/>
        <end position="164"/>
    </location>
</feature>
<dbReference type="Proteomes" id="UP000176593">
    <property type="component" value="Unassembled WGS sequence"/>
</dbReference>
<evidence type="ECO:0000313" key="8">
    <source>
        <dbReference type="Proteomes" id="UP000176593"/>
    </source>
</evidence>
<feature type="transmembrane region" description="Helical" evidence="6">
    <location>
        <begin position="415"/>
        <end position="436"/>
    </location>
</feature>
<comment type="caution">
    <text evidence="7">The sequence shown here is derived from an EMBL/GenBank/DDBJ whole genome shotgun (WGS) entry which is preliminary data.</text>
</comment>
<keyword evidence="5 6" id="KW-0472">Membrane</keyword>
<feature type="transmembrane region" description="Helical" evidence="6">
    <location>
        <begin position="291"/>
        <end position="310"/>
    </location>
</feature>
<feature type="transmembrane region" description="Helical" evidence="6">
    <location>
        <begin position="330"/>
        <end position="348"/>
    </location>
</feature>
<dbReference type="GO" id="GO:0005886">
    <property type="term" value="C:plasma membrane"/>
    <property type="evidence" value="ECO:0007669"/>
    <property type="project" value="UniProtKB-SubCell"/>
</dbReference>
<comment type="subcellular location">
    <subcellularLocation>
        <location evidence="1">Cell membrane</location>
        <topology evidence="1">Multi-pass membrane protein</topology>
    </subcellularLocation>
</comment>
<evidence type="ECO:0000256" key="1">
    <source>
        <dbReference type="ARBA" id="ARBA00004651"/>
    </source>
</evidence>
<dbReference type="CDD" id="cd13128">
    <property type="entry name" value="MATE_Wzx_like"/>
    <property type="match status" value="1"/>
</dbReference>
<feature type="transmembrane region" description="Helical" evidence="6">
    <location>
        <begin position="110"/>
        <end position="133"/>
    </location>
</feature>
<feature type="transmembrane region" description="Helical" evidence="6">
    <location>
        <begin position="41"/>
        <end position="63"/>
    </location>
</feature>
<dbReference type="AlphaFoldDB" id="A0A1F7VBQ6"/>
<gene>
    <name evidence="7" type="ORF">A3I41_02640</name>
</gene>
<feature type="transmembrane region" description="Helical" evidence="6">
    <location>
        <begin position="170"/>
        <end position="191"/>
    </location>
</feature>
<accession>A0A1F7VBQ6</accession>
<evidence type="ECO:0000313" key="7">
    <source>
        <dbReference type="EMBL" id="OGL87982.1"/>
    </source>
</evidence>
<dbReference type="Pfam" id="PF01943">
    <property type="entry name" value="Polysacc_synt"/>
    <property type="match status" value="1"/>
</dbReference>
<feature type="transmembrane region" description="Helical" evidence="6">
    <location>
        <begin position="83"/>
        <end position="104"/>
    </location>
</feature>
<dbReference type="InterPro" id="IPR050833">
    <property type="entry name" value="Poly_Biosynth_Transport"/>
</dbReference>